<evidence type="ECO:0000313" key="2">
    <source>
        <dbReference type="EMBL" id="GLK77058.1"/>
    </source>
</evidence>
<dbReference type="InterPro" id="IPR029058">
    <property type="entry name" value="AB_hydrolase_fold"/>
</dbReference>
<name>A0A9W6JIW5_9HYPH</name>
<comment type="caution">
    <text evidence="2">The sequence shown here is derived from an EMBL/GenBank/DDBJ whole genome shotgun (WGS) entry which is preliminary data.</text>
</comment>
<reference evidence="2" key="1">
    <citation type="journal article" date="2014" name="Int. J. Syst. Evol. Microbiol.">
        <title>Complete genome sequence of Corynebacterium casei LMG S-19264T (=DSM 44701T), isolated from a smear-ripened cheese.</title>
        <authorList>
            <consortium name="US DOE Joint Genome Institute (JGI-PGF)"/>
            <person name="Walter F."/>
            <person name="Albersmeier A."/>
            <person name="Kalinowski J."/>
            <person name="Ruckert C."/>
        </authorList>
    </citation>
    <scope>NUCLEOTIDE SEQUENCE</scope>
    <source>
        <strain evidence="2">VKM B-2555</strain>
    </source>
</reference>
<dbReference type="PANTHER" id="PTHR43798:SF33">
    <property type="entry name" value="HYDROLASE, PUTATIVE (AFU_ORTHOLOGUE AFUA_2G14860)-RELATED"/>
    <property type="match status" value="1"/>
</dbReference>
<sequence>MAVLMAGAGVSEARGAEPARAERRITVAGGALNVVVLTPADGGKGRATLLLLHGASGNLRDMELAIGRRLAVRRRVVLVDRPGHGGSDRLGGREMAGLGAQGDAVLAALDGLGVRRVVAVGHSWSGGLAARLALDHPERVSGLVTLAGATHPWPGGVAFYNRVAAAPVVGPLFSTLIAPPVGRLLFKAAVASTFAPKTMPPDYLALASSRTILRPAEFRANAQDLADLKANLAAQAPRYGAIRAPTLVMTADADHIVSPDIHSQAFARAVPGATLVTLPGAGHMPHWTATEKVVAGIEALAARVERN</sequence>
<dbReference type="RefSeq" id="WP_271204893.1">
    <property type="nucleotide sequence ID" value="NZ_BSFK01000010.1"/>
</dbReference>
<evidence type="ECO:0000259" key="1">
    <source>
        <dbReference type="Pfam" id="PF00561"/>
    </source>
</evidence>
<dbReference type="Gene3D" id="3.40.50.1820">
    <property type="entry name" value="alpha/beta hydrolase"/>
    <property type="match status" value="1"/>
</dbReference>
<dbReference type="Proteomes" id="UP001143364">
    <property type="component" value="Unassembled WGS sequence"/>
</dbReference>
<evidence type="ECO:0000313" key="3">
    <source>
        <dbReference type="Proteomes" id="UP001143364"/>
    </source>
</evidence>
<reference evidence="2" key="2">
    <citation type="submission" date="2023-01" db="EMBL/GenBank/DDBJ databases">
        <authorList>
            <person name="Sun Q."/>
            <person name="Evtushenko L."/>
        </authorList>
    </citation>
    <scope>NUCLEOTIDE SEQUENCE</scope>
    <source>
        <strain evidence="2">VKM B-2555</strain>
    </source>
</reference>
<dbReference type="InterPro" id="IPR000073">
    <property type="entry name" value="AB_hydrolase_1"/>
</dbReference>
<dbReference type="SUPFAM" id="SSF53474">
    <property type="entry name" value="alpha/beta-Hydrolases"/>
    <property type="match status" value="1"/>
</dbReference>
<protein>
    <submittedName>
        <fullName evidence="2">Esterase</fullName>
    </submittedName>
</protein>
<dbReference type="PANTHER" id="PTHR43798">
    <property type="entry name" value="MONOACYLGLYCEROL LIPASE"/>
    <property type="match status" value="1"/>
</dbReference>
<gene>
    <name evidence="2" type="ORF">GCM10008171_23120</name>
</gene>
<organism evidence="2 3">
    <name type="scientific">Methylopila jiangsuensis</name>
    <dbReference type="NCBI Taxonomy" id="586230"/>
    <lineage>
        <taxon>Bacteria</taxon>
        <taxon>Pseudomonadati</taxon>
        <taxon>Pseudomonadota</taxon>
        <taxon>Alphaproteobacteria</taxon>
        <taxon>Hyphomicrobiales</taxon>
        <taxon>Methylopilaceae</taxon>
        <taxon>Methylopila</taxon>
    </lineage>
</organism>
<dbReference type="InterPro" id="IPR050266">
    <property type="entry name" value="AB_hydrolase_sf"/>
</dbReference>
<keyword evidence="3" id="KW-1185">Reference proteome</keyword>
<dbReference type="AlphaFoldDB" id="A0A9W6JIW5"/>
<dbReference type="InterPro" id="IPR000639">
    <property type="entry name" value="Epox_hydrolase-like"/>
</dbReference>
<proteinExistence type="predicted"/>
<accession>A0A9W6JIW5</accession>
<dbReference type="Pfam" id="PF00561">
    <property type="entry name" value="Abhydrolase_1"/>
    <property type="match status" value="1"/>
</dbReference>
<dbReference type="PRINTS" id="PR00412">
    <property type="entry name" value="EPOXHYDRLASE"/>
</dbReference>
<dbReference type="EMBL" id="BSFK01000010">
    <property type="protein sequence ID" value="GLK77058.1"/>
    <property type="molecule type" value="Genomic_DNA"/>
</dbReference>
<dbReference type="PRINTS" id="PR00111">
    <property type="entry name" value="ABHYDROLASE"/>
</dbReference>
<dbReference type="GO" id="GO:0003824">
    <property type="term" value="F:catalytic activity"/>
    <property type="evidence" value="ECO:0007669"/>
    <property type="project" value="InterPro"/>
</dbReference>
<feature type="domain" description="AB hydrolase-1" evidence="1">
    <location>
        <begin position="48"/>
        <end position="289"/>
    </location>
</feature>
<dbReference type="GO" id="GO:0016020">
    <property type="term" value="C:membrane"/>
    <property type="evidence" value="ECO:0007669"/>
    <property type="project" value="TreeGrafter"/>
</dbReference>